<sequence length="70" mass="8357">MKNIHAFMIKLLLTILLIYYGYMYVTNRAGGIIHLILGLTYSIWVINDIVKHQRNQSWLESYSFFSKHHK</sequence>
<reference evidence="2 3" key="1">
    <citation type="submission" date="2013-08" db="EMBL/GenBank/DDBJ databases">
        <authorList>
            <person name="Huang J."/>
            <person name="Wang G."/>
        </authorList>
    </citation>
    <scope>NUCLEOTIDE SEQUENCE [LARGE SCALE GENOMIC DNA]</scope>
    <source>
        <strain evidence="2 3">JSM 072002</strain>
    </source>
</reference>
<dbReference type="Proteomes" id="UP000030401">
    <property type="component" value="Unassembled WGS sequence"/>
</dbReference>
<dbReference type="eggNOG" id="ENOG5030CIH">
    <property type="taxonomic scope" value="Bacteria"/>
</dbReference>
<keyword evidence="1" id="KW-0812">Transmembrane</keyword>
<evidence type="ECO:0000313" key="3">
    <source>
        <dbReference type="Proteomes" id="UP000030401"/>
    </source>
</evidence>
<gene>
    <name evidence="2" type="ORF">N784_15515</name>
</gene>
<keyword evidence="1" id="KW-0472">Membrane</keyword>
<dbReference type="RefSeq" id="WP_036833458.1">
    <property type="nucleotide sequence ID" value="NZ_AVPG01000007.1"/>
</dbReference>
<feature type="transmembrane region" description="Helical" evidence="1">
    <location>
        <begin position="31"/>
        <end position="50"/>
    </location>
</feature>
<evidence type="ECO:0000313" key="2">
    <source>
        <dbReference type="EMBL" id="KGX87390.1"/>
    </source>
</evidence>
<dbReference type="EMBL" id="AVPG01000007">
    <property type="protein sequence ID" value="KGX87390.1"/>
    <property type="molecule type" value="Genomic_DNA"/>
</dbReference>
<organism evidence="2 3">
    <name type="scientific">Pontibacillus litoralis JSM 072002</name>
    <dbReference type="NCBI Taxonomy" id="1385512"/>
    <lineage>
        <taxon>Bacteria</taxon>
        <taxon>Bacillati</taxon>
        <taxon>Bacillota</taxon>
        <taxon>Bacilli</taxon>
        <taxon>Bacillales</taxon>
        <taxon>Bacillaceae</taxon>
        <taxon>Pontibacillus</taxon>
    </lineage>
</organism>
<accession>A0A0A5G8E2</accession>
<keyword evidence="1" id="KW-1133">Transmembrane helix</keyword>
<proteinExistence type="predicted"/>
<dbReference type="AlphaFoldDB" id="A0A0A5G8E2"/>
<comment type="caution">
    <text evidence="2">The sequence shown here is derived from an EMBL/GenBank/DDBJ whole genome shotgun (WGS) entry which is preliminary data.</text>
</comment>
<keyword evidence="3" id="KW-1185">Reference proteome</keyword>
<protein>
    <submittedName>
        <fullName evidence="2">Uncharacterized protein</fullName>
    </submittedName>
</protein>
<name>A0A0A5G8E2_9BACI</name>
<feature type="transmembrane region" description="Helical" evidence="1">
    <location>
        <begin position="7"/>
        <end position="25"/>
    </location>
</feature>
<evidence type="ECO:0000256" key="1">
    <source>
        <dbReference type="SAM" id="Phobius"/>
    </source>
</evidence>